<dbReference type="SMART" id="SM00291">
    <property type="entry name" value="ZnF_ZZ"/>
    <property type="match status" value="3"/>
</dbReference>
<dbReference type="AlphaFoldDB" id="A0AAD7V361"/>
<dbReference type="PANTHER" id="PTHR20930">
    <property type="entry name" value="OVARIAN CARCINOMA ANTIGEN CA125-RELATED"/>
    <property type="match status" value="1"/>
</dbReference>
<evidence type="ECO:0000313" key="8">
    <source>
        <dbReference type="Proteomes" id="UP001234581"/>
    </source>
</evidence>
<comment type="caution">
    <text evidence="7">The sequence shown here is derived from an EMBL/GenBank/DDBJ whole genome shotgun (WGS) entry which is preliminary data.</text>
</comment>
<dbReference type="PROSITE" id="PS50135">
    <property type="entry name" value="ZF_ZZ_2"/>
    <property type="match status" value="2"/>
</dbReference>
<dbReference type="GO" id="GO:0008270">
    <property type="term" value="F:zinc ion binding"/>
    <property type="evidence" value="ECO:0007669"/>
    <property type="project" value="UniProtKB-KW"/>
</dbReference>
<evidence type="ECO:0000259" key="6">
    <source>
        <dbReference type="PROSITE" id="PS50135"/>
    </source>
</evidence>
<organism evidence="7 8">
    <name type="scientific">Lichtheimia ornata</name>
    <dbReference type="NCBI Taxonomy" id="688661"/>
    <lineage>
        <taxon>Eukaryota</taxon>
        <taxon>Fungi</taxon>
        <taxon>Fungi incertae sedis</taxon>
        <taxon>Mucoromycota</taxon>
        <taxon>Mucoromycotina</taxon>
        <taxon>Mucoromycetes</taxon>
        <taxon>Mucorales</taxon>
        <taxon>Lichtheimiaceae</taxon>
        <taxon>Lichtheimia</taxon>
    </lineage>
</organism>
<sequence length="727" mass="80852">MDSTAKATLEGRNETRRFPFEEDITLDKLRDKIKTLFKLQSDNFDILYYDPEDASSVTMSGVLDLRIVKLRRIRRFRVKVHEDAQPSPAVKNALERFEFELTRLQMEARQRAMDDVAKKAAASYHEALAPLVQPSSSARLCSHCNKSVPQDMQLYSCSTCKGINLCEGCKSSISHEHNLSSTTNNNNNTVPPVYACDYCEARIAGTRHSCTICKDFDLCHLCYKLGEHGHHPKHPFITHQSPSPKQEQDQRGSSSSSSSSSSPKRHLGIICDRCDKSIVGIRYKCGHCTDYDLCEMCETMAPDIHDPSHLFIKIRNPVTLGTDVPLLSAKSTNNNVFRSKCNSQSSTPRYSDYSPIQLNRFGSISLASLQSVTSSTTSKRSNVLAKPEAPSSPKLSLSAKFVNDMNIPDGTSMEAGRVVRKMWKMLNDGCDVWPNGTILQPVSSNDIEMLRATNQALPATKPGSFVTISTMITIPRQPGHYRTEFKLRSPNGQLFGDDLWVDIISVPENNSNNNSMVYPTISTASSSASSSSNNQQRPSAVDITSVIRHDELLDPSDENDDDDDDPFMDPSITSYTPSRRLSSSSLETSSEEEEEIHGNNDDEPHQGHHTSSRASSEEFVVIDNNNDQTTQNPHEKTPPKVATPTASFHRQPPSSTTTNTSPATSTPNAQRNVAINNPVPGLFDQQMRQIHEMGLTFCDELAIRLLTEYNGNVDRAVPEILERLYPE</sequence>
<dbReference type="Pfam" id="PF00569">
    <property type="entry name" value="ZZ"/>
    <property type="match status" value="2"/>
</dbReference>
<feature type="compositionally biased region" description="Low complexity" evidence="5">
    <location>
        <begin position="522"/>
        <end position="532"/>
    </location>
</feature>
<keyword evidence="2 4" id="KW-0863">Zinc-finger</keyword>
<gene>
    <name evidence="7" type="ORF">O0I10_006491</name>
</gene>
<feature type="region of interest" description="Disordered" evidence="5">
    <location>
        <begin position="511"/>
        <end position="676"/>
    </location>
</feature>
<accession>A0AAD7V361</accession>
<feature type="compositionally biased region" description="Low complexity" evidence="5">
    <location>
        <begin position="652"/>
        <end position="669"/>
    </location>
</feature>
<dbReference type="PANTHER" id="PTHR20930:SF0">
    <property type="entry name" value="PROTEIN ILRUN"/>
    <property type="match status" value="1"/>
</dbReference>
<dbReference type="CDD" id="cd02249">
    <property type="entry name" value="ZZ"/>
    <property type="match status" value="1"/>
</dbReference>
<dbReference type="Gene3D" id="3.30.60.90">
    <property type="match status" value="2"/>
</dbReference>
<dbReference type="InterPro" id="IPR043145">
    <property type="entry name" value="Znf_ZZ_sf"/>
</dbReference>
<evidence type="ECO:0000256" key="5">
    <source>
        <dbReference type="SAM" id="MobiDB-lite"/>
    </source>
</evidence>
<reference evidence="7 8" key="1">
    <citation type="submission" date="2023-03" db="EMBL/GenBank/DDBJ databases">
        <title>Genome sequence of Lichtheimia ornata CBS 291.66.</title>
        <authorList>
            <person name="Mohabir J.T."/>
            <person name="Shea T.P."/>
            <person name="Kurbessoian T."/>
            <person name="Berby B."/>
            <person name="Fontaine J."/>
            <person name="Livny J."/>
            <person name="Gnirke A."/>
            <person name="Stajich J.E."/>
            <person name="Cuomo C.A."/>
        </authorList>
    </citation>
    <scope>NUCLEOTIDE SEQUENCE [LARGE SCALE GENOMIC DNA]</scope>
    <source>
        <strain evidence="7">CBS 291.66</strain>
    </source>
</reference>
<dbReference type="GO" id="GO:0070013">
    <property type="term" value="C:intracellular organelle lumen"/>
    <property type="evidence" value="ECO:0007669"/>
    <property type="project" value="UniProtKB-ARBA"/>
</dbReference>
<keyword evidence="1" id="KW-0479">Metal-binding</keyword>
<dbReference type="InterPro" id="IPR000433">
    <property type="entry name" value="Znf_ZZ"/>
</dbReference>
<feature type="compositionally biased region" description="Acidic residues" evidence="5">
    <location>
        <begin position="553"/>
        <end position="567"/>
    </location>
</feature>
<dbReference type="InterPro" id="IPR009060">
    <property type="entry name" value="UBA-like_sf"/>
</dbReference>
<keyword evidence="3" id="KW-0862">Zinc</keyword>
<feature type="compositionally biased region" description="Basic and acidic residues" evidence="5">
    <location>
        <begin position="596"/>
        <end position="606"/>
    </location>
</feature>
<dbReference type="GO" id="GO:0005737">
    <property type="term" value="C:cytoplasm"/>
    <property type="evidence" value="ECO:0007669"/>
    <property type="project" value="UniProtKB-ARBA"/>
</dbReference>
<keyword evidence="8" id="KW-1185">Reference proteome</keyword>
<evidence type="ECO:0000256" key="2">
    <source>
        <dbReference type="ARBA" id="ARBA00022771"/>
    </source>
</evidence>
<dbReference type="FunFam" id="3.30.60.90:FF:000007">
    <property type="entry name" value="Next to BRCA1 gene 1 protein"/>
    <property type="match status" value="1"/>
</dbReference>
<protein>
    <recommendedName>
        <fullName evidence="6">ZZ-type domain-containing protein</fullName>
    </recommendedName>
</protein>
<feature type="region of interest" description="Disordered" evidence="5">
    <location>
        <begin position="233"/>
        <end position="266"/>
    </location>
</feature>
<dbReference type="EMBL" id="JARTCD010000029">
    <property type="protein sequence ID" value="KAJ8657676.1"/>
    <property type="molecule type" value="Genomic_DNA"/>
</dbReference>
<evidence type="ECO:0000256" key="1">
    <source>
        <dbReference type="ARBA" id="ARBA00022723"/>
    </source>
</evidence>
<name>A0AAD7V361_9FUNG</name>
<dbReference type="InterPro" id="IPR032350">
    <property type="entry name" value="Nbr1_FW"/>
</dbReference>
<feature type="compositionally biased region" description="Polar residues" evidence="5">
    <location>
        <begin position="511"/>
        <end position="521"/>
    </location>
</feature>
<dbReference type="Proteomes" id="UP001234581">
    <property type="component" value="Unassembled WGS sequence"/>
</dbReference>
<proteinExistence type="predicted"/>
<feature type="domain" description="ZZ-type" evidence="6">
    <location>
        <begin position="191"/>
        <end position="244"/>
    </location>
</feature>
<dbReference type="Pfam" id="PF16158">
    <property type="entry name" value="N_BRCA1_IG"/>
    <property type="match status" value="1"/>
</dbReference>
<evidence type="ECO:0000313" key="7">
    <source>
        <dbReference type="EMBL" id="KAJ8657676.1"/>
    </source>
</evidence>
<dbReference type="SUPFAM" id="SSF54277">
    <property type="entry name" value="CAD &amp; PB1 domains"/>
    <property type="match status" value="1"/>
</dbReference>
<dbReference type="SUPFAM" id="SSF57850">
    <property type="entry name" value="RING/U-box"/>
    <property type="match status" value="3"/>
</dbReference>
<dbReference type="Gene3D" id="2.60.40.10">
    <property type="entry name" value="Immunoglobulins"/>
    <property type="match status" value="1"/>
</dbReference>
<feature type="compositionally biased region" description="Polar residues" evidence="5">
    <location>
        <begin position="623"/>
        <end position="632"/>
    </location>
</feature>
<dbReference type="Gene3D" id="1.10.8.10">
    <property type="entry name" value="DNA helicase RuvA subunit, C-terminal domain"/>
    <property type="match status" value="1"/>
</dbReference>
<dbReference type="CDD" id="cd14947">
    <property type="entry name" value="NBR1_like"/>
    <property type="match status" value="1"/>
</dbReference>
<evidence type="ECO:0000256" key="4">
    <source>
        <dbReference type="PROSITE-ProRule" id="PRU00228"/>
    </source>
</evidence>
<dbReference type="InterPro" id="IPR013783">
    <property type="entry name" value="Ig-like_fold"/>
</dbReference>
<dbReference type="GeneID" id="83213902"/>
<feature type="compositionally biased region" description="Low complexity" evidence="5">
    <location>
        <begin position="253"/>
        <end position="262"/>
    </location>
</feature>
<dbReference type="CDD" id="cd02340">
    <property type="entry name" value="ZZ_NBR1_like"/>
    <property type="match status" value="1"/>
</dbReference>
<evidence type="ECO:0000256" key="3">
    <source>
        <dbReference type="ARBA" id="ARBA00022833"/>
    </source>
</evidence>
<dbReference type="CDD" id="cd05992">
    <property type="entry name" value="PB1"/>
    <property type="match status" value="1"/>
</dbReference>
<feature type="compositionally biased region" description="Low complexity" evidence="5">
    <location>
        <begin position="578"/>
        <end position="588"/>
    </location>
</feature>
<feature type="domain" description="ZZ-type" evidence="6">
    <location>
        <begin position="266"/>
        <end position="319"/>
    </location>
</feature>
<dbReference type="RefSeq" id="XP_058342589.1">
    <property type="nucleotide sequence ID" value="XM_058486518.1"/>
</dbReference>
<dbReference type="SUPFAM" id="SSF46934">
    <property type="entry name" value="UBA-like"/>
    <property type="match status" value="1"/>
</dbReference>
<dbReference type="PROSITE" id="PS01357">
    <property type="entry name" value="ZF_ZZ_1"/>
    <property type="match status" value="1"/>
</dbReference>